<dbReference type="AlphaFoldDB" id="A0A871R8J5"/>
<dbReference type="PANTHER" id="PTHR10061:SF0">
    <property type="entry name" value="S-FORMYLGLUTATHIONE HYDROLASE"/>
    <property type="match status" value="1"/>
</dbReference>
<evidence type="ECO:0000313" key="8">
    <source>
        <dbReference type="Proteomes" id="UP000663131"/>
    </source>
</evidence>
<accession>A0A871R8J5</accession>
<dbReference type="Gene3D" id="3.40.50.1820">
    <property type="entry name" value="alpha/beta hydrolase"/>
    <property type="match status" value="1"/>
</dbReference>
<dbReference type="Pfam" id="PF00756">
    <property type="entry name" value="Esterase"/>
    <property type="match status" value="1"/>
</dbReference>
<evidence type="ECO:0000256" key="1">
    <source>
        <dbReference type="ARBA" id="ARBA00005622"/>
    </source>
</evidence>
<dbReference type="GO" id="GO:0046294">
    <property type="term" value="P:formaldehyde catabolic process"/>
    <property type="evidence" value="ECO:0007669"/>
    <property type="project" value="InterPro"/>
</dbReference>
<comment type="similarity">
    <text evidence="1">Belongs to the esterase D family.</text>
</comment>
<sequence length="283" mass="32029">MAFTIEESFASFGGKMLKLSHESTVNNCKMNLNLYLPHQYFDPDHKEQLPVLLFLSGLNSTPDNISEKAYVPPSANKYGFAVILPDTSPRLEDERLKNGIGAGMYLDATQEPWSKNFHMYSYILKDLLPSIRKEYTKLNLDRMSICGHSMGGMGALIIYLRNPVLFKSCSAFAPLTHPIGVKNGQKYFKLFLGADESKWTNYDPSCLIKHYDGPKRPILIHQGTSDQGIKDLIPEYFLEASKGTKLDGLIHLKYAEGYDHAYYFVSTFVPEQCEFHAKYLGLS</sequence>
<dbReference type="EMBL" id="CP063136">
    <property type="protein sequence ID" value="QOU21586.1"/>
    <property type="molecule type" value="Genomic_DNA"/>
</dbReference>
<dbReference type="EC" id="3.1.2.12" evidence="2"/>
<gene>
    <name evidence="7" type="ORF">BRETT_001311</name>
</gene>
<proteinExistence type="inferred from homology"/>
<dbReference type="InterPro" id="IPR000801">
    <property type="entry name" value="Esterase-like"/>
</dbReference>
<evidence type="ECO:0000256" key="6">
    <source>
        <dbReference type="PIRSR" id="PIRSR614186-1"/>
    </source>
</evidence>
<dbReference type="KEGG" id="bbrx:BRETT_001311"/>
<reference evidence="7" key="1">
    <citation type="submission" date="2020-10" db="EMBL/GenBank/DDBJ databases">
        <authorList>
            <person name="Palmer J.M."/>
        </authorList>
    </citation>
    <scope>NUCLEOTIDE SEQUENCE</scope>
    <source>
        <strain evidence="7">UCD 2041</strain>
    </source>
</reference>
<dbReference type="SUPFAM" id="SSF53474">
    <property type="entry name" value="alpha/beta-Hydrolases"/>
    <property type="match status" value="1"/>
</dbReference>
<evidence type="ECO:0000256" key="4">
    <source>
        <dbReference type="ARBA" id="ARBA00022487"/>
    </source>
</evidence>
<dbReference type="Proteomes" id="UP000663131">
    <property type="component" value="Chromosome 8"/>
</dbReference>
<dbReference type="PANTHER" id="PTHR10061">
    <property type="entry name" value="S-FORMYLGLUTATHIONE HYDROLASE"/>
    <property type="match status" value="1"/>
</dbReference>
<reference evidence="7" key="2">
    <citation type="journal article" name="BMC Genomics">
        <title>New genome assemblies reveal patterns of domestication and adaptation across Brettanomyces (Dekkera) species.</title>
        <authorList>
            <person name="Roach M.J."/>
            <person name="Borneman A.R."/>
        </authorList>
    </citation>
    <scope>NUCLEOTIDE SEQUENCE</scope>
    <source>
        <strain evidence="7">UCD 2041</strain>
    </source>
</reference>
<evidence type="ECO:0000313" key="7">
    <source>
        <dbReference type="EMBL" id="QOU21586.1"/>
    </source>
</evidence>
<dbReference type="GeneID" id="64573236"/>
<evidence type="ECO:0000256" key="2">
    <source>
        <dbReference type="ARBA" id="ARBA00012479"/>
    </source>
</evidence>
<dbReference type="OrthoDB" id="420518at2759"/>
<feature type="active site" description="Charge relay system" evidence="6">
    <location>
        <position position="260"/>
    </location>
</feature>
<dbReference type="InterPro" id="IPR029058">
    <property type="entry name" value="AB_hydrolase_fold"/>
</dbReference>
<name>A0A871R8J5_DEKBR</name>
<feature type="active site" description="Charge relay system" evidence="6">
    <location>
        <position position="149"/>
    </location>
</feature>
<organism evidence="7 8">
    <name type="scientific">Dekkera bruxellensis</name>
    <name type="common">Brettanomyces custersii</name>
    <dbReference type="NCBI Taxonomy" id="5007"/>
    <lineage>
        <taxon>Eukaryota</taxon>
        <taxon>Fungi</taxon>
        <taxon>Dikarya</taxon>
        <taxon>Ascomycota</taxon>
        <taxon>Saccharomycotina</taxon>
        <taxon>Pichiomycetes</taxon>
        <taxon>Pichiales</taxon>
        <taxon>Pichiaceae</taxon>
        <taxon>Brettanomyces</taxon>
    </lineage>
</organism>
<dbReference type="RefSeq" id="XP_041138079.1">
    <property type="nucleotide sequence ID" value="XM_041279865.1"/>
</dbReference>
<feature type="active site" description="Charge relay system" evidence="6">
    <location>
        <position position="226"/>
    </location>
</feature>
<dbReference type="GO" id="GO:0052689">
    <property type="term" value="F:carboxylic ester hydrolase activity"/>
    <property type="evidence" value="ECO:0007669"/>
    <property type="project" value="UniProtKB-KW"/>
</dbReference>
<keyword evidence="4" id="KW-0719">Serine esterase</keyword>
<evidence type="ECO:0000256" key="3">
    <source>
        <dbReference type="ARBA" id="ARBA00016774"/>
    </source>
</evidence>
<dbReference type="GO" id="GO:0018738">
    <property type="term" value="F:S-formylglutathione hydrolase activity"/>
    <property type="evidence" value="ECO:0007669"/>
    <property type="project" value="UniProtKB-EC"/>
</dbReference>
<protein>
    <recommendedName>
        <fullName evidence="3">S-formylglutathione hydrolase</fullName>
        <ecNumber evidence="2">3.1.2.12</ecNumber>
    </recommendedName>
</protein>
<dbReference type="GO" id="GO:0005829">
    <property type="term" value="C:cytosol"/>
    <property type="evidence" value="ECO:0007669"/>
    <property type="project" value="TreeGrafter"/>
</dbReference>
<evidence type="ECO:0000256" key="5">
    <source>
        <dbReference type="ARBA" id="ARBA00022801"/>
    </source>
</evidence>
<dbReference type="InterPro" id="IPR014186">
    <property type="entry name" value="S-formylglutathione_hydrol"/>
</dbReference>
<keyword evidence="5" id="KW-0378">Hydrolase</keyword>